<evidence type="ECO:0000313" key="3">
    <source>
        <dbReference type="EMBL" id="TFD80836.1"/>
    </source>
</evidence>
<proteinExistence type="predicted"/>
<gene>
    <name evidence="3" type="ORF">E3T53_04215</name>
</gene>
<keyword evidence="4" id="KW-1185">Reference proteome</keyword>
<dbReference type="Proteomes" id="UP000298218">
    <property type="component" value="Unassembled WGS sequence"/>
</dbReference>
<organism evidence="3 4">
    <name type="scientific">Cryobacterium psychrophilum</name>
    <dbReference type="NCBI Taxonomy" id="41988"/>
    <lineage>
        <taxon>Bacteria</taxon>
        <taxon>Bacillati</taxon>
        <taxon>Actinomycetota</taxon>
        <taxon>Actinomycetes</taxon>
        <taxon>Micrococcales</taxon>
        <taxon>Microbacteriaceae</taxon>
        <taxon>Cryobacterium</taxon>
    </lineage>
</organism>
<evidence type="ECO:0000256" key="1">
    <source>
        <dbReference type="SAM" id="MobiDB-lite"/>
    </source>
</evidence>
<keyword evidence="2" id="KW-0812">Transmembrane</keyword>
<accession>A0A4Y8KR45</accession>
<dbReference type="AlphaFoldDB" id="A0A4Y8KR45"/>
<dbReference type="PROSITE" id="PS51257">
    <property type="entry name" value="PROKAR_LIPOPROTEIN"/>
    <property type="match status" value="1"/>
</dbReference>
<feature type="compositionally biased region" description="Low complexity" evidence="1">
    <location>
        <begin position="38"/>
        <end position="56"/>
    </location>
</feature>
<dbReference type="RefSeq" id="WP_134173850.1">
    <property type="nucleotide sequence ID" value="NZ_SODI01000001.1"/>
</dbReference>
<name>A0A4Y8KR45_9MICO</name>
<reference evidence="3 4" key="1">
    <citation type="submission" date="2019-03" db="EMBL/GenBank/DDBJ databases">
        <title>Genomics of glacier-inhabiting Cryobacterium strains.</title>
        <authorList>
            <person name="Liu Q."/>
            <person name="Xin Y.-H."/>
        </authorList>
    </citation>
    <scope>NUCLEOTIDE SEQUENCE [LARGE SCALE GENOMIC DNA]</scope>
    <source>
        <strain evidence="3 4">CGMCC 1.4292</strain>
    </source>
</reference>
<dbReference type="EMBL" id="SOHQ01000013">
    <property type="protein sequence ID" value="TFD80836.1"/>
    <property type="molecule type" value="Genomic_DNA"/>
</dbReference>
<feature type="transmembrane region" description="Helical" evidence="2">
    <location>
        <begin position="12"/>
        <end position="33"/>
    </location>
</feature>
<feature type="region of interest" description="Disordered" evidence="1">
    <location>
        <begin position="35"/>
        <end position="69"/>
    </location>
</feature>
<sequence length="275" mass="28555">MSLRGSSLRRHIGVIAVGILAAWLMVGCSQVGAPTANDTATDSPPESSSSTTEPTVSPTPPVAPETDSDDFVTLLGNVSALCGDGAGMPGTTAYDPAAQGRHPVFVVTGDHPDYDSYFPVLWSGDGVVGNLDANQYTQAQLVACVDGRKGLELARACGPYGGSEDHRVEIYEAAEYHITVHVAATGKPLTETSVIESELAECPLLVNFSHDQTVVRRYSGPSEESLRAVLAPLIGGAEVLAGRDVDRAQASFEDFSCEHPGGGPAQGGSDRSGCP</sequence>
<comment type="caution">
    <text evidence="3">The sequence shown here is derived from an EMBL/GenBank/DDBJ whole genome shotgun (WGS) entry which is preliminary data.</text>
</comment>
<protein>
    <submittedName>
        <fullName evidence="3">Uncharacterized protein</fullName>
    </submittedName>
</protein>
<evidence type="ECO:0000256" key="2">
    <source>
        <dbReference type="SAM" id="Phobius"/>
    </source>
</evidence>
<evidence type="ECO:0000313" key="4">
    <source>
        <dbReference type="Proteomes" id="UP000298218"/>
    </source>
</evidence>
<keyword evidence="2" id="KW-0472">Membrane</keyword>
<keyword evidence="2" id="KW-1133">Transmembrane helix</keyword>
<feature type="region of interest" description="Disordered" evidence="1">
    <location>
        <begin position="254"/>
        <end position="275"/>
    </location>
</feature>